<reference evidence="3" key="3">
    <citation type="submission" date="2018-08" db="UniProtKB">
        <authorList>
            <consortium name="EnsemblPlants"/>
        </authorList>
    </citation>
    <scope>IDENTIFICATION</scope>
    <source>
        <strain evidence="3">cv. Bd21</strain>
    </source>
</reference>
<dbReference type="Proteomes" id="UP000008810">
    <property type="component" value="Chromosome 1"/>
</dbReference>
<dbReference type="Gramene" id="PNT77906">
    <property type="protein sequence ID" value="PNT77906"/>
    <property type="gene ID" value="BRADI_1g70252v3"/>
</dbReference>
<dbReference type="AlphaFoldDB" id="A0A2K2DUF6"/>
<accession>A0A2K2DUF6</accession>
<reference evidence="2 3" key="1">
    <citation type="journal article" date="2010" name="Nature">
        <title>Genome sequencing and analysis of the model grass Brachypodium distachyon.</title>
        <authorList>
            <consortium name="International Brachypodium Initiative"/>
        </authorList>
    </citation>
    <scope>NUCLEOTIDE SEQUENCE [LARGE SCALE GENOMIC DNA]</scope>
    <source>
        <strain evidence="2 3">Bd21</strain>
    </source>
</reference>
<name>A0A2K2DUF6_BRADI</name>
<reference evidence="2" key="2">
    <citation type="submission" date="2017-06" db="EMBL/GenBank/DDBJ databases">
        <title>WGS assembly of Brachypodium distachyon.</title>
        <authorList>
            <consortium name="The International Brachypodium Initiative"/>
            <person name="Lucas S."/>
            <person name="Harmon-Smith M."/>
            <person name="Lail K."/>
            <person name="Tice H."/>
            <person name="Grimwood J."/>
            <person name="Bruce D."/>
            <person name="Barry K."/>
            <person name="Shu S."/>
            <person name="Lindquist E."/>
            <person name="Wang M."/>
            <person name="Pitluck S."/>
            <person name="Vogel J.P."/>
            <person name="Garvin D.F."/>
            <person name="Mockler T.C."/>
            <person name="Schmutz J."/>
            <person name="Rokhsar D."/>
            <person name="Bevan M.W."/>
        </authorList>
    </citation>
    <scope>NUCLEOTIDE SEQUENCE</scope>
    <source>
        <strain evidence="2">Bd21</strain>
    </source>
</reference>
<keyword evidence="4" id="KW-1185">Reference proteome</keyword>
<dbReference type="EMBL" id="CM000880">
    <property type="protein sequence ID" value="PNT77906.1"/>
    <property type="molecule type" value="Genomic_DNA"/>
</dbReference>
<dbReference type="InParanoid" id="A0A2K2DUF6"/>
<evidence type="ECO:0000256" key="1">
    <source>
        <dbReference type="SAM" id="MobiDB-lite"/>
    </source>
</evidence>
<feature type="compositionally biased region" description="Low complexity" evidence="1">
    <location>
        <begin position="18"/>
        <end position="29"/>
    </location>
</feature>
<feature type="region of interest" description="Disordered" evidence="1">
    <location>
        <begin position="1"/>
        <end position="30"/>
    </location>
</feature>
<organism evidence="2">
    <name type="scientific">Brachypodium distachyon</name>
    <name type="common">Purple false brome</name>
    <name type="synonym">Trachynia distachya</name>
    <dbReference type="NCBI Taxonomy" id="15368"/>
    <lineage>
        <taxon>Eukaryota</taxon>
        <taxon>Viridiplantae</taxon>
        <taxon>Streptophyta</taxon>
        <taxon>Embryophyta</taxon>
        <taxon>Tracheophyta</taxon>
        <taxon>Spermatophyta</taxon>
        <taxon>Magnoliopsida</taxon>
        <taxon>Liliopsida</taxon>
        <taxon>Poales</taxon>
        <taxon>Poaceae</taxon>
        <taxon>BOP clade</taxon>
        <taxon>Pooideae</taxon>
        <taxon>Stipodae</taxon>
        <taxon>Brachypodieae</taxon>
        <taxon>Brachypodium</taxon>
    </lineage>
</organism>
<sequence>MKAVIPITPGRTERGKLSRSSSTPPRSSSELWTEEAWQMIYNEFQHHVDHYQVQGA</sequence>
<evidence type="ECO:0000313" key="2">
    <source>
        <dbReference type="EMBL" id="PNT77906.1"/>
    </source>
</evidence>
<evidence type="ECO:0000313" key="4">
    <source>
        <dbReference type="Proteomes" id="UP000008810"/>
    </source>
</evidence>
<proteinExistence type="predicted"/>
<gene>
    <name evidence="2" type="ORF">BRADI_1g70252v3</name>
</gene>
<protein>
    <submittedName>
        <fullName evidence="2 3">Uncharacterized protein</fullName>
    </submittedName>
</protein>
<evidence type="ECO:0000313" key="3">
    <source>
        <dbReference type="EnsemblPlants" id="PNT77906"/>
    </source>
</evidence>
<dbReference type="EnsemblPlants" id="PNT77906">
    <property type="protein sequence ID" value="PNT77906"/>
    <property type="gene ID" value="BRADI_1g70252v3"/>
</dbReference>